<dbReference type="AlphaFoldDB" id="A0A4P8XLW1"/>
<gene>
    <name evidence="1" type="ORF">E6C60_2786</name>
</gene>
<name>A0A4P8XLW1_9BACL</name>
<keyword evidence="2" id="KW-1185">Reference proteome</keyword>
<protein>
    <submittedName>
        <fullName evidence="1">Uncharacterized protein</fullName>
    </submittedName>
</protein>
<evidence type="ECO:0000313" key="2">
    <source>
        <dbReference type="Proteomes" id="UP000300879"/>
    </source>
</evidence>
<dbReference type="Proteomes" id="UP000300879">
    <property type="component" value="Chromosome"/>
</dbReference>
<accession>A0A4P8XLW1</accession>
<sequence>MKPRDEETYTRDTSLIKNYLLERLNRIAALEGEDLRKN</sequence>
<evidence type="ECO:0000313" key="1">
    <source>
        <dbReference type="EMBL" id="QCT03498.1"/>
    </source>
</evidence>
<organism evidence="1 2">
    <name type="scientific">Paenibacillus algicola</name>
    <dbReference type="NCBI Taxonomy" id="2565926"/>
    <lineage>
        <taxon>Bacteria</taxon>
        <taxon>Bacillati</taxon>
        <taxon>Bacillota</taxon>
        <taxon>Bacilli</taxon>
        <taxon>Bacillales</taxon>
        <taxon>Paenibacillaceae</taxon>
        <taxon>Paenibacillus</taxon>
    </lineage>
</organism>
<dbReference type="KEGG" id="palo:E6C60_2786"/>
<reference evidence="1 2" key="1">
    <citation type="submission" date="2019-05" db="EMBL/GenBank/DDBJ databases">
        <authorList>
            <person name="Chen C."/>
        </authorList>
    </citation>
    <scope>NUCLEOTIDE SEQUENCE [LARGE SCALE GENOMIC DNA]</scope>
    <source>
        <strain evidence="1 2">HB172198</strain>
    </source>
</reference>
<dbReference type="EMBL" id="CP040396">
    <property type="protein sequence ID" value="QCT03498.1"/>
    <property type="molecule type" value="Genomic_DNA"/>
</dbReference>
<proteinExistence type="predicted"/>